<reference evidence="2" key="2">
    <citation type="submission" date="2020-09" db="EMBL/GenBank/DDBJ databases">
        <authorList>
            <person name="Sun Q."/>
            <person name="Ohkuma M."/>
        </authorList>
    </citation>
    <scope>NUCLEOTIDE SEQUENCE</scope>
    <source>
        <strain evidence="2">JCM 4815</strain>
    </source>
</reference>
<keyword evidence="3" id="KW-1185">Reference proteome</keyword>
<protein>
    <submittedName>
        <fullName evidence="2">Uncharacterized protein</fullName>
    </submittedName>
</protein>
<name>A0A918PCR1_9ACTN</name>
<gene>
    <name evidence="2" type="ORF">GCM10010365_16230</name>
</gene>
<evidence type="ECO:0000313" key="2">
    <source>
        <dbReference type="EMBL" id="GGY98417.1"/>
    </source>
</evidence>
<dbReference type="EMBL" id="BMVW01000002">
    <property type="protein sequence ID" value="GGY98417.1"/>
    <property type="molecule type" value="Genomic_DNA"/>
</dbReference>
<reference evidence="2" key="1">
    <citation type="journal article" date="2014" name="Int. J. Syst. Evol. Microbiol.">
        <title>Complete genome sequence of Corynebacterium casei LMG S-19264T (=DSM 44701T), isolated from a smear-ripened cheese.</title>
        <authorList>
            <consortium name="US DOE Joint Genome Institute (JGI-PGF)"/>
            <person name="Walter F."/>
            <person name="Albersmeier A."/>
            <person name="Kalinowski J."/>
            <person name="Ruckert C."/>
        </authorList>
    </citation>
    <scope>NUCLEOTIDE SEQUENCE</scope>
    <source>
        <strain evidence="2">JCM 4815</strain>
    </source>
</reference>
<feature type="region of interest" description="Disordered" evidence="1">
    <location>
        <begin position="80"/>
        <end position="108"/>
    </location>
</feature>
<feature type="region of interest" description="Disordered" evidence="1">
    <location>
        <begin position="1"/>
        <end position="21"/>
    </location>
</feature>
<sequence length="108" mass="10969">MRTHRHRGEGDDTRVTGVGGRVSEVSEVHEVFEVSEPAGGAGAVTGDDDGAVGGRRSAVGGLRVFLAVEGAASPLVMAGEHMTGRTGAQASVRRTGGSSRPKRISTTA</sequence>
<organism evidence="2 3">
    <name type="scientific">Streptomyces poonensis</name>
    <dbReference type="NCBI Taxonomy" id="68255"/>
    <lineage>
        <taxon>Bacteria</taxon>
        <taxon>Bacillati</taxon>
        <taxon>Actinomycetota</taxon>
        <taxon>Actinomycetes</taxon>
        <taxon>Kitasatosporales</taxon>
        <taxon>Streptomycetaceae</taxon>
        <taxon>Streptomyces</taxon>
    </lineage>
</organism>
<proteinExistence type="predicted"/>
<evidence type="ECO:0000256" key="1">
    <source>
        <dbReference type="SAM" id="MobiDB-lite"/>
    </source>
</evidence>
<evidence type="ECO:0000313" key="3">
    <source>
        <dbReference type="Proteomes" id="UP000622166"/>
    </source>
</evidence>
<accession>A0A918PCR1</accession>
<comment type="caution">
    <text evidence="2">The sequence shown here is derived from an EMBL/GenBank/DDBJ whole genome shotgun (WGS) entry which is preliminary data.</text>
</comment>
<dbReference type="Proteomes" id="UP000622166">
    <property type="component" value="Unassembled WGS sequence"/>
</dbReference>
<dbReference type="AlphaFoldDB" id="A0A918PCR1"/>